<evidence type="ECO:0000313" key="6">
    <source>
        <dbReference type="EMBL" id="KAK5163611.1"/>
    </source>
</evidence>
<keyword evidence="4 5" id="KW-0472">Membrane</keyword>
<dbReference type="SMART" id="SM01396">
    <property type="entry name" value="BC10"/>
    <property type="match status" value="1"/>
</dbReference>
<evidence type="ECO:0000256" key="3">
    <source>
        <dbReference type="ARBA" id="ARBA00022989"/>
    </source>
</evidence>
<evidence type="ECO:0000256" key="2">
    <source>
        <dbReference type="ARBA" id="ARBA00022692"/>
    </source>
</evidence>
<dbReference type="AlphaFoldDB" id="A0AAV9NXM2"/>
<accession>A0AAV9NXM2</accession>
<keyword evidence="7" id="KW-1185">Reference proteome</keyword>
<gene>
    <name evidence="6" type="ORF">LTR77_010560</name>
</gene>
<evidence type="ECO:0000256" key="1">
    <source>
        <dbReference type="ARBA" id="ARBA00004370"/>
    </source>
</evidence>
<feature type="transmembrane region" description="Helical" evidence="5">
    <location>
        <begin position="73"/>
        <end position="92"/>
    </location>
</feature>
<organism evidence="6 7">
    <name type="scientific">Saxophila tyrrhenica</name>
    <dbReference type="NCBI Taxonomy" id="1690608"/>
    <lineage>
        <taxon>Eukaryota</taxon>
        <taxon>Fungi</taxon>
        <taxon>Dikarya</taxon>
        <taxon>Ascomycota</taxon>
        <taxon>Pezizomycotina</taxon>
        <taxon>Dothideomycetes</taxon>
        <taxon>Dothideomycetidae</taxon>
        <taxon>Mycosphaerellales</taxon>
        <taxon>Extremaceae</taxon>
        <taxon>Saxophila</taxon>
    </lineage>
</organism>
<keyword evidence="2 5" id="KW-0812">Transmembrane</keyword>
<keyword evidence="3 5" id="KW-1133">Transmembrane helix</keyword>
<dbReference type="Pfam" id="PF06726">
    <property type="entry name" value="BC10"/>
    <property type="match status" value="1"/>
</dbReference>
<dbReference type="EMBL" id="JAVRRT010000024">
    <property type="protein sequence ID" value="KAK5163611.1"/>
    <property type="molecule type" value="Genomic_DNA"/>
</dbReference>
<protein>
    <submittedName>
        <fullName evidence="6">Uncharacterized protein</fullName>
    </submittedName>
</protein>
<comment type="subcellular location">
    <subcellularLocation>
        <location evidence="1">Membrane</location>
    </subcellularLocation>
</comment>
<evidence type="ECO:0000256" key="5">
    <source>
        <dbReference type="SAM" id="Phobius"/>
    </source>
</evidence>
<name>A0AAV9NXM2_9PEZI</name>
<evidence type="ECO:0000313" key="7">
    <source>
        <dbReference type="Proteomes" id="UP001337655"/>
    </source>
</evidence>
<dbReference type="GeneID" id="89931886"/>
<sequence length="200" mass="21529">MFSHPPTSPLYNNTNSPTLQATYNDAITEPRSTILSPKTAVMFCLRNFVSLLFFLTNASPIYITLFLFGQIFLARPCVYCSVLLLVLVATLFDFNADWFEPRWQPSTHSITETASSLFSGDATVTELLSETASFAVAAINGTGGSLASAALDGLKRRGGGGNMGPGSTAAQAGSGGVEWLRSLAEKKQFRIPCVDVYVRL</sequence>
<feature type="transmembrane region" description="Helical" evidence="5">
    <location>
        <begin position="48"/>
        <end position="67"/>
    </location>
</feature>
<dbReference type="PANTHER" id="PTHR13259:SF1">
    <property type="entry name" value="BLADDER CANCER-ASSOCIATED PROTEIN"/>
    <property type="match status" value="1"/>
</dbReference>
<proteinExistence type="predicted"/>
<dbReference type="RefSeq" id="XP_064654053.1">
    <property type="nucleotide sequence ID" value="XM_064807778.1"/>
</dbReference>
<dbReference type="PANTHER" id="PTHR13259">
    <property type="entry name" value="BLADDER CANCER 10 KD PROTEIN HOMOLOG"/>
    <property type="match status" value="1"/>
</dbReference>
<comment type="caution">
    <text evidence="6">The sequence shown here is derived from an EMBL/GenBank/DDBJ whole genome shotgun (WGS) entry which is preliminary data.</text>
</comment>
<evidence type="ECO:0000256" key="4">
    <source>
        <dbReference type="ARBA" id="ARBA00023136"/>
    </source>
</evidence>
<dbReference type="Proteomes" id="UP001337655">
    <property type="component" value="Unassembled WGS sequence"/>
</dbReference>
<dbReference type="InterPro" id="IPR009598">
    <property type="entry name" value="BCALP"/>
</dbReference>
<reference evidence="6 7" key="1">
    <citation type="submission" date="2023-08" db="EMBL/GenBank/DDBJ databases">
        <title>Black Yeasts Isolated from many extreme environments.</title>
        <authorList>
            <person name="Coleine C."/>
            <person name="Stajich J.E."/>
            <person name="Selbmann L."/>
        </authorList>
    </citation>
    <scope>NUCLEOTIDE SEQUENCE [LARGE SCALE GENOMIC DNA]</scope>
    <source>
        <strain evidence="6 7">CCFEE 5935</strain>
    </source>
</reference>
<dbReference type="GO" id="GO:0016020">
    <property type="term" value="C:membrane"/>
    <property type="evidence" value="ECO:0007669"/>
    <property type="project" value="UniProtKB-SubCell"/>
</dbReference>